<keyword evidence="1" id="KW-0472">Membrane</keyword>
<evidence type="ECO:0000313" key="3">
    <source>
        <dbReference type="Proteomes" id="UP000184184"/>
    </source>
</evidence>
<feature type="transmembrane region" description="Helical" evidence="1">
    <location>
        <begin position="48"/>
        <end position="68"/>
    </location>
</feature>
<dbReference type="OrthoDB" id="9790504at2"/>
<keyword evidence="3" id="KW-1185">Reference proteome</keyword>
<keyword evidence="1" id="KW-1133">Transmembrane helix</keyword>
<reference evidence="2 3" key="1">
    <citation type="submission" date="2016-11" db="EMBL/GenBank/DDBJ databases">
        <authorList>
            <person name="Jaros S."/>
            <person name="Januszkiewicz K."/>
            <person name="Wedrychowicz H."/>
        </authorList>
    </citation>
    <scope>NUCLEOTIDE SEQUENCE [LARGE SCALE GENOMIC DNA]</scope>
    <source>
        <strain evidence="2 3">CGMCC 1.10681</strain>
    </source>
</reference>
<dbReference type="AlphaFoldDB" id="A0A1M7PSR9"/>
<dbReference type="STRING" id="1027249.SAMN05216179_2483"/>
<evidence type="ECO:0000256" key="1">
    <source>
        <dbReference type="SAM" id="Phobius"/>
    </source>
</evidence>
<proteinExistence type="predicted"/>
<dbReference type="Pfam" id="PF13782">
    <property type="entry name" value="SpoVAB"/>
    <property type="match status" value="1"/>
</dbReference>
<dbReference type="InterPro" id="IPR020144">
    <property type="entry name" value="SpoVAB"/>
</dbReference>
<sequence length="144" mass="16026">MKIELMYILIQTIVGFGSGLIVGSGFVAFLTVLGIIPRLVQLSKSINWMNYYQASVIIGALTGTYLTFTDMTIDLPNLVLVFWGLLHGVFVGMLAAALTEVLNVFPILMKRLGIDKELLWFLMAIVIGKIMGSLFHWLIFVDII</sequence>
<keyword evidence="1" id="KW-0812">Transmembrane</keyword>
<name>A0A1M7PSR9_9BACI</name>
<evidence type="ECO:0000313" key="2">
    <source>
        <dbReference type="EMBL" id="SHN20339.1"/>
    </source>
</evidence>
<feature type="transmembrane region" description="Helical" evidence="1">
    <location>
        <begin position="118"/>
        <end position="139"/>
    </location>
</feature>
<dbReference type="EMBL" id="FRCZ01000004">
    <property type="protein sequence ID" value="SHN20339.1"/>
    <property type="molecule type" value="Genomic_DNA"/>
</dbReference>
<gene>
    <name evidence="2" type="ORF">SAMN05216179_2483</name>
</gene>
<organism evidence="2 3">
    <name type="scientific">Gracilibacillus kekensis</name>
    <dbReference type="NCBI Taxonomy" id="1027249"/>
    <lineage>
        <taxon>Bacteria</taxon>
        <taxon>Bacillati</taxon>
        <taxon>Bacillota</taxon>
        <taxon>Bacilli</taxon>
        <taxon>Bacillales</taxon>
        <taxon>Bacillaceae</taxon>
        <taxon>Gracilibacillus</taxon>
    </lineage>
</organism>
<feature type="transmembrane region" description="Helical" evidence="1">
    <location>
        <begin position="6"/>
        <end position="36"/>
    </location>
</feature>
<feature type="transmembrane region" description="Helical" evidence="1">
    <location>
        <begin position="80"/>
        <end position="106"/>
    </location>
</feature>
<protein>
    <submittedName>
        <fullName evidence="2">Stage V sporulation protein AB</fullName>
    </submittedName>
</protein>
<accession>A0A1M7PSR9</accession>
<dbReference type="Proteomes" id="UP000184184">
    <property type="component" value="Unassembled WGS sequence"/>
</dbReference>